<keyword evidence="1" id="KW-0812">Transmembrane</keyword>
<keyword evidence="1" id="KW-0472">Membrane</keyword>
<feature type="transmembrane region" description="Helical" evidence="1">
    <location>
        <begin position="46"/>
        <end position="64"/>
    </location>
</feature>
<sequence length="189" mass="21030">MRRKCIFLLLLIGSTLAVPLYALPSTETDYIVSGYEIVLVLHELLFVFWLGPDIGVYIWGHKAIKPDLTVSQRVTAGKMMRTIDLMPRICLSLMLTVGGILTEVVGIEHPTWQMVGIVLLGPVWLAMVLISYFREGTALGATVARLDVWFRWGLILAIIVSVSYSVGTDRLVAAPWVAWKLLIFAAVVF</sequence>
<reference evidence="2" key="1">
    <citation type="submission" date="2018-05" db="EMBL/GenBank/DDBJ databases">
        <authorList>
            <person name="Lanie J.A."/>
            <person name="Ng W.-L."/>
            <person name="Kazmierczak K.M."/>
            <person name="Andrzejewski T.M."/>
            <person name="Davidsen T.M."/>
            <person name="Wayne K.J."/>
            <person name="Tettelin H."/>
            <person name="Glass J.I."/>
            <person name="Rusch D."/>
            <person name="Podicherti R."/>
            <person name="Tsui H.-C.T."/>
            <person name="Winkler M.E."/>
        </authorList>
    </citation>
    <scope>NUCLEOTIDE SEQUENCE</scope>
</reference>
<dbReference type="AlphaFoldDB" id="A0A382BXU8"/>
<proteinExistence type="predicted"/>
<feature type="transmembrane region" description="Helical" evidence="1">
    <location>
        <begin position="146"/>
        <end position="166"/>
    </location>
</feature>
<feature type="non-terminal residue" evidence="2">
    <location>
        <position position="189"/>
    </location>
</feature>
<evidence type="ECO:0000256" key="1">
    <source>
        <dbReference type="SAM" id="Phobius"/>
    </source>
</evidence>
<evidence type="ECO:0000313" key="2">
    <source>
        <dbReference type="EMBL" id="SVB18429.1"/>
    </source>
</evidence>
<organism evidence="2">
    <name type="scientific">marine metagenome</name>
    <dbReference type="NCBI Taxonomy" id="408172"/>
    <lineage>
        <taxon>unclassified sequences</taxon>
        <taxon>metagenomes</taxon>
        <taxon>ecological metagenomes</taxon>
    </lineage>
</organism>
<feature type="transmembrane region" description="Helical" evidence="1">
    <location>
        <begin position="112"/>
        <end position="134"/>
    </location>
</feature>
<name>A0A382BXU8_9ZZZZ</name>
<feature type="transmembrane region" description="Helical" evidence="1">
    <location>
        <begin position="85"/>
        <end position="106"/>
    </location>
</feature>
<keyword evidence="1" id="KW-1133">Transmembrane helix</keyword>
<accession>A0A382BXU8</accession>
<dbReference type="EMBL" id="UINC01031806">
    <property type="protein sequence ID" value="SVB18429.1"/>
    <property type="molecule type" value="Genomic_DNA"/>
</dbReference>
<gene>
    <name evidence="2" type="ORF">METZ01_LOCUS171283</name>
</gene>
<protein>
    <submittedName>
        <fullName evidence="2">Uncharacterized protein</fullName>
    </submittedName>
</protein>